<evidence type="ECO:0000313" key="2">
    <source>
        <dbReference type="EMBL" id="MBY14461.1"/>
    </source>
</evidence>
<keyword evidence="1" id="KW-0472">Membrane</keyword>
<organism evidence="2">
    <name type="scientific">Schizaphis graminum</name>
    <name type="common">Green bug aphid</name>
    <dbReference type="NCBI Taxonomy" id="13262"/>
    <lineage>
        <taxon>Eukaryota</taxon>
        <taxon>Metazoa</taxon>
        <taxon>Ecdysozoa</taxon>
        <taxon>Arthropoda</taxon>
        <taxon>Hexapoda</taxon>
        <taxon>Insecta</taxon>
        <taxon>Pterygota</taxon>
        <taxon>Neoptera</taxon>
        <taxon>Paraneoptera</taxon>
        <taxon>Hemiptera</taxon>
        <taxon>Sternorrhyncha</taxon>
        <taxon>Aphidomorpha</taxon>
        <taxon>Aphidoidea</taxon>
        <taxon>Aphididae</taxon>
        <taxon>Aphidini</taxon>
        <taxon>Schizaphis</taxon>
    </lineage>
</organism>
<feature type="transmembrane region" description="Helical" evidence="1">
    <location>
        <begin position="99"/>
        <end position="117"/>
    </location>
</feature>
<protein>
    <submittedName>
        <fullName evidence="2">Uncharacterized protein</fullName>
    </submittedName>
</protein>
<sequence length="132" mass="15004">MHSMNLLTSFRKCFTLINAIVLLITCVFNFVLSPLVLWLLNGNCAGVTFTSMQGMYSRMIAVACFLSLSTLLCKYCTMMRKTLKPKRCTRLTTDKEHRNHSLFFLLLTVIGVIPLNFSRCKAFIGPIIKKTN</sequence>
<feature type="transmembrane region" description="Helical" evidence="1">
    <location>
        <begin position="60"/>
        <end position="78"/>
    </location>
</feature>
<dbReference type="AlphaFoldDB" id="A0A2S2NB56"/>
<name>A0A2S2NB56_SCHGA</name>
<gene>
    <name evidence="2" type="ORF">g.150412</name>
</gene>
<reference evidence="2" key="1">
    <citation type="submission" date="2018-04" db="EMBL/GenBank/DDBJ databases">
        <title>Transcriptome of Schizaphis graminum biotype I.</title>
        <authorList>
            <person name="Scully E.D."/>
            <person name="Geib S.M."/>
            <person name="Palmer N.A."/>
            <person name="Koch K."/>
            <person name="Bradshaw J."/>
            <person name="Heng-Moss T."/>
            <person name="Sarath G."/>
        </authorList>
    </citation>
    <scope>NUCLEOTIDE SEQUENCE</scope>
</reference>
<accession>A0A2S2NB56</accession>
<feature type="transmembrane region" description="Helical" evidence="1">
    <location>
        <begin position="20"/>
        <end position="40"/>
    </location>
</feature>
<dbReference type="EMBL" id="GGMR01001842">
    <property type="protein sequence ID" value="MBY14461.1"/>
    <property type="molecule type" value="Transcribed_RNA"/>
</dbReference>
<evidence type="ECO:0000256" key="1">
    <source>
        <dbReference type="SAM" id="Phobius"/>
    </source>
</evidence>
<keyword evidence="1" id="KW-0812">Transmembrane</keyword>
<proteinExistence type="predicted"/>
<keyword evidence="1" id="KW-1133">Transmembrane helix</keyword>